<feature type="chain" id="PRO_5008709333" evidence="1">
    <location>
        <begin position="37"/>
        <end position="140"/>
    </location>
</feature>
<gene>
    <name evidence="2" type="ORF">GA0070558_15510</name>
</gene>
<proteinExistence type="predicted"/>
<dbReference type="Gene3D" id="2.60.20.10">
    <property type="entry name" value="Crystallins"/>
    <property type="match status" value="1"/>
</dbReference>
<organism evidence="2 3">
    <name type="scientific">Micromonospora haikouensis</name>
    <dbReference type="NCBI Taxonomy" id="686309"/>
    <lineage>
        <taxon>Bacteria</taxon>
        <taxon>Bacillati</taxon>
        <taxon>Actinomycetota</taxon>
        <taxon>Actinomycetes</taxon>
        <taxon>Micromonosporales</taxon>
        <taxon>Micromonosporaceae</taxon>
        <taxon>Micromonospora</taxon>
    </lineage>
</organism>
<dbReference type="AlphaFoldDB" id="A0A1C4YM24"/>
<dbReference type="Proteomes" id="UP000199375">
    <property type="component" value="Unassembled WGS sequence"/>
</dbReference>
<dbReference type="EMBL" id="FMCW01000055">
    <property type="protein sequence ID" value="SCF21726.1"/>
    <property type="molecule type" value="Genomic_DNA"/>
</dbReference>
<evidence type="ECO:0000256" key="1">
    <source>
        <dbReference type="SAM" id="SignalP"/>
    </source>
</evidence>
<keyword evidence="1" id="KW-0732">Signal</keyword>
<dbReference type="RefSeq" id="WP_176734464.1">
    <property type="nucleotide sequence ID" value="NZ_FMCW01000055.1"/>
</dbReference>
<dbReference type="Pfam" id="PF03995">
    <property type="entry name" value="Inhibitor_I36"/>
    <property type="match status" value="1"/>
</dbReference>
<name>A0A1C4YM24_9ACTN</name>
<reference evidence="2 3" key="1">
    <citation type="submission" date="2016-06" db="EMBL/GenBank/DDBJ databases">
        <authorList>
            <person name="Kjaerup R.B."/>
            <person name="Dalgaard T.S."/>
            <person name="Juul-Madsen H.R."/>
        </authorList>
    </citation>
    <scope>NUCLEOTIDE SEQUENCE [LARGE SCALE GENOMIC DNA]</scope>
    <source>
        <strain evidence="2 3">DSM 45626</strain>
    </source>
</reference>
<protein>
    <submittedName>
        <fullName evidence="2">Peptidase inhibitor family I36</fullName>
    </submittedName>
</protein>
<feature type="signal peptide" evidence="1">
    <location>
        <begin position="1"/>
        <end position="36"/>
    </location>
</feature>
<evidence type="ECO:0000313" key="3">
    <source>
        <dbReference type="Proteomes" id="UP000199375"/>
    </source>
</evidence>
<accession>A0A1C4YM24</accession>
<evidence type="ECO:0000313" key="2">
    <source>
        <dbReference type="EMBL" id="SCF21726.1"/>
    </source>
</evidence>
<sequence>MMMQPVPPTVRRLPRALVAAGLLAALLGAASAPAAASPGPVARGTAAVGDCPFINTLCLFEGTNFTGERLTLSSLVSPGTCVSLVDAGWGDRARSAINTNSRSAAMFMNDDCAGGAFEVPGNSSLPDFGGFTPESAWVPR</sequence>